<name>A0A6P1LJ81_MALIO</name>
<proteinExistence type="predicted"/>
<dbReference type="EMBL" id="CP033512">
    <property type="protein sequence ID" value="QHG90185.1"/>
    <property type="molecule type" value="Genomic_DNA"/>
</dbReference>
<reference evidence="2" key="1">
    <citation type="submission" date="2018-11" db="EMBL/GenBank/DDBJ databases">
        <title>The first complete genome sequence of Mycoplasma iowae strain 695.</title>
        <authorList>
            <person name="Ghanem M."/>
            <person name="El-Gazzar M."/>
        </authorList>
    </citation>
    <scope>NUCLEOTIDE SEQUENCE [LARGE SCALE GENOMIC DNA]</scope>
    <source>
        <strain evidence="2">695</strain>
    </source>
</reference>
<gene>
    <name evidence="1" type="ORF">EER00_04855</name>
</gene>
<organism evidence="1 2">
    <name type="scientific">Malacoplasma iowae 695</name>
    <dbReference type="NCBI Taxonomy" id="1048830"/>
    <lineage>
        <taxon>Bacteria</taxon>
        <taxon>Bacillati</taxon>
        <taxon>Mycoplasmatota</taxon>
        <taxon>Mycoplasmoidales</taxon>
        <taxon>Mycoplasmoidaceae</taxon>
        <taxon>Malacoplasma</taxon>
    </lineage>
</organism>
<dbReference type="AlphaFoldDB" id="A0A6P1LJ81"/>
<accession>A0A6P1LJ81</accession>
<protein>
    <submittedName>
        <fullName evidence="1">Uncharacterized protein</fullName>
    </submittedName>
</protein>
<evidence type="ECO:0000313" key="2">
    <source>
        <dbReference type="Proteomes" id="UP000464283"/>
    </source>
</evidence>
<dbReference type="Proteomes" id="UP000464283">
    <property type="component" value="Chromosome"/>
</dbReference>
<dbReference type="KEGG" id="miw:EER00_04855"/>
<sequence length="151" mass="18773">MKMNKLWIFSKYRFFDFKISQTKLNKLIKDKNYVFIFFPIFEDTIRNMDLIKSIFDLKTSDDQNLKNLNIKNSTRDIYHFINYYGLEDILILSRNEFDSWFNLNADKKKKYVFLNIPFHCKYHYHKLRYMGYKSYLLKFYRNQKKLFGNKK</sequence>
<dbReference type="RefSeq" id="WP_004025268.1">
    <property type="nucleotide sequence ID" value="NZ_AGFP01000048.1"/>
</dbReference>
<evidence type="ECO:0000313" key="1">
    <source>
        <dbReference type="EMBL" id="QHG90185.1"/>
    </source>
</evidence>
<dbReference type="GeneID" id="96866505"/>